<evidence type="ECO:0000313" key="3">
    <source>
        <dbReference type="Proteomes" id="UP000007015"/>
    </source>
</evidence>
<feature type="region of interest" description="Disordered" evidence="1">
    <location>
        <begin position="48"/>
        <end position="109"/>
    </location>
</feature>
<feature type="compositionally biased region" description="Acidic residues" evidence="1">
    <location>
        <begin position="61"/>
        <end position="109"/>
    </location>
</feature>
<dbReference type="Proteomes" id="UP000007015">
    <property type="component" value="Chromosome 1"/>
</dbReference>
<proteinExistence type="predicted"/>
<organism evidence="2 3">
    <name type="scientific">Oryza sativa subsp. indica</name>
    <name type="common">Rice</name>
    <dbReference type="NCBI Taxonomy" id="39946"/>
    <lineage>
        <taxon>Eukaryota</taxon>
        <taxon>Viridiplantae</taxon>
        <taxon>Streptophyta</taxon>
        <taxon>Embryophyta</taxon>
        <taxon>Tracheophyta</taxon>
        <taxon>Spermatophyta</taxon>
        <taxon>Magnoliopsida</taxon>
        <taxon>Liliopsida</taxon>
        <taxon>Poales</taxon>
        <taxon>Poaceae</taxon>
        <taxon>BOP clade</taxon>
        <taxon>Oryzoideae</taxon>
        <taxon>Oryzeae</taxon>
        <taxon>Oryzinae</taxon>
        <taxon>Oryza</taxon>
        <taxon>Oryza sativa</taxon>
    </lineage>
</organism>
<dbReference type="HOGENOM" id="CLU_2188300_0_0_1"/>
<sequence>MATWRSVPRRPTALEMAAMMAGPVRNLTAMANVATLFRHAMIRSCSAMNSPASEETYVTSSDDEYIASDEEEAEYTDGDDEEDVVEEDDDDDAQEEDDDDDAREDEVKC</sequence>
<name>B8A7G5_ORYSI</name>
<protein>
    <submittedName>
        <fullName evidence="2">Uncharacterized protein</fullName>
    </submittedName>
</protein>
<dbReference type="AlphaFoldDB" id="B8A7G5"/>
<reference evidence="2 3" key="1">
    <citation type="journal article" date="2005" name="PLoS Biol.">
        <title>The genomes of Oryza sativa: a history of duplications.</title>
        <authorList>
            <person name="Yu J."/>
            <person name="Wang J."/>
            <person name="Lin W."/>
            <person name="Li S."/>
            <person name="Li H."/>
            <person name="Zhou J."/>
            <person name="Ni P."/>
            <person name="Dong W."/>
            <person name="Hu S."/>
            <person name="Zeng C."/>
            <person name="Zhang J."/>
            <person name="Zhang Y."/>
            <person name="Li R."/>
            <person name="Xu Z."/>
            <person name="Li S."/>
            <person name="Li X."/>
            <person name="Zheng H."/>
            <person name="Cong L."/>
            <person name="Lin L."/>
            <person name="Yin J."/>
            <person name="Geng J."/>
            <person name="Li G."/>
            <person name="Shi J."/>
            <person name="Liu J."/>
            <person name="Lv H."/>
            <person name="Li J."/>
            <person name="Wang J."/>
            <person name="Deng Y."/>
            <person name="Ran L."/>
            <person name="Shi X."/>
            <person name="Wang X."/>
            <person name="Wu Q."/>
            <person name="Li C."/>
            <person name="Ren X."/>
            <person name="Wang J."/>
            <person name="Wang X."/>
            <person name="Li D."/>
            <person name="Liu D."/>
            <person name="Zhang X."/>
            <person name="Ji Z."/>
            <person name="Zhao W."/>
            <person name="Sun Y."/>
            <person name="Zhang Z."/>
            <person name="Bao J."/>
            <person name="Han Y."/>
            <person name="Dong L."/>
            <person name="Ji J."/>
            <person name="Chen P."/>
            <person name="Wu S."/>
            <person name="Liu J."/>
            <person name="Xiao Y."/>
            <person name="Bu D."/>
            <person name="Tan J."/>
            <person name="Yang L."/>
            <person name="Ye C."/>
            <person name="Zhang J."/>
            <person name="Xu J."/>
            <person name="Zhou Y."/>
            <person name="Yu Y."/>
            <person name="Zhang B."/>
            <person name="Zhuang S."/>
            <person name="Wei H."/>
            <person name="Liu B."/>
            <person name="Lei M."/>
            <person name="Yu H."/>
            <person name="Li Y."/>
            <person name="Xu H."/>
            <person name="Wei S."/>
            <person name="He X."/>
            <person name="Fang L."/>
            <person name="Zhang Z."/>
            <person name="Zhang Y."/>
            <person name="Huang X."/>
            <person name="Su Z."/>
            <person name="Tong W."/>
            <person name="Li J."/>
            <person name="Tong Z."/>
            <person name="Li S."/>
            <person name="Ye J."/>
            <person name="Wang L."/>
            <person name="Fang L."/>
            <person name="Lei T."/>
            <person name="Chen C."/>
            <person name="Chen H."/>
            <person name="Xu Z."/>
            <person name="Li H."/>
            <person name="Huang H."/>
            <person name="Zhang F."/>
            <person name="Xu H."/>
            <person name="Li N."/>
            <person name="Zhao C."/>
            <person name="Li S."/>
            <person name="Dong L."/>
            <person name="Huang Y."/>
            <person name="Li L."/>
            <person name="Xi Y."/>
            <person name="Qi Q."/>
            <person name="Li W."/>
            <person name="Zhang B."/>
            <person name="Hu W."/>
            <person name="Zhang Y."/>
            <person name="Tian X."/>
            <person name="Jiao Y."/>
            <person name="Liang X."/>
            <person name="Jin J."/>
            <person name="Gao L."/>
            <person name="Zheng W."/>
            <person name="Hao B."/>
            <person name="Liu S."/>
            <person name="Wang W."/>
            <person name="Yuan L."/>
            <person name="Cao M."/>
            <person name="McDermott J."/>
            <person name="Samudrala R."/>
            <person name="Wang J."/>
            <person name="Wong G.K."/>
            <person name="Yang H."/>
        </authorList>
    </citation>
    <scope>NUCLEOTIDE SEQUENCE [LARGE SCALE GENOMIC DNA]</scope>
    <source>
        <strain evidence="3">cv. 93-11</strain>
    </source>
</reference>
<keyword evidence="3" id="KW-1185">Reference proteome</keyword>
<feature type="compositionally biased region" description="Polar residues" evidence="1">
    <location>
        <begin position="48"/>
        <end position="60"/>
    </location>
</feature>
<evidence type="ECO:0000256" key="1">
    <source>
        <dbReference type="SAM" id="MobiDB-lite"/>
    </source>
</evidence>
<accession>B8A7G5</accession>
<dbReference type="EMBL" id="CM000126">
    <property type="protein sequence ID" value="EEC70565.1"/>
    <property type="molecule type" value="Genomic_DNA"/>
</dbReference>
<evidence type="ECO:0000313" key="2">
    <source>
        <dbReference type="EMBL" id="EEC70565.1"/>
    </source>
</evidence>
<gene>
    <name evidence="2" type="ORF">OsI_01737</name>
</gene>
<dbReference type="Gramene" id="BGIOSGA001733-TA">
    <property type="protein sequence ID" value="BGIOSGA001733-PA"/>
    <property type="gene ID" value="BGIOSGA001733"/>
</dbReference>